<dbReference type="Gene3D" id="3.10.180.10">
    <property type="entry name" value="2,3-Dihydroxybiphenyl 1,2-Dioxygenase, domain 1"/>
    <property type="match status" value="1"/>
</dbReference>
<dbReference type="RefSeq" id="WP_134100332.1">
    <property type="nucleotide sequence ID" value="NZ_SODP01000001.1"/>
</dbReference>
<dbReference type="EMBL" id="SODP01000001">
    <property type="protein sequence ID" value="TDW76780.1"/>
    <property type="molecule type" value="Genomic_DNA"/>
</dbReference>
<evidence type="ECO:0000313" key="2">
    <source>
        <dbReference type="EMBL" id="TDW76780.1"/>
    </source>
</evidence>
<dbReference type="PANTHER" id="PTHR35908:SF1">
    <property type="entry name" value="CONSERVED PROTEIN"/>
    <property type="match status" value="1"/>
</dbReference>
<evidence type="ECO:0000313" key="3">
    <source>
        <dbReference type="Proteomes" id="UP000295146"/>
    </source>
</evidence>
<dbReference type="InterPro" id="IPR041581">
    <property type="entry name" value="Glyoxalase_6"/>
</dbReference>
<dbReference type="SUPFAM" id="SSF54593">
    <property type="entry name" value="Glyoxalase/Bleomycin resistance protein/Dihydroxybiphenyl dioxygenase"/>
    <property type="match status" value="1"/>
</dbReference>
<reference evidence="2 3" key="1">
    <citation type="submission" date="2019-03" db="EMBL/GenBank/DDBJ databases">
        <title>Genomic Encyclopedia of Type Strains, Phase III (KMG-III): the genomes of soil and plant-associated and newly described type strains.</title>
        <authorList>
            <person name="Whitman W."/>
        </authorList>
    </citation>
    <scope>NUCLEOTIDE SEQUENCE [LARGE SCALE GENOMIC DNA]</scope>
    <source>
        <strain evidence="2 3">VKM Ac-2573</strain>
    </source>
</reference>
<proteinExistence type="predicted"/>
<dbReference type="InterPro" id="IPR029068">
    <property type="entry name" value="Glyas_Bleomycin-R_OHBP_Dase"/>
</dbReference>
<keyword evidence="3" id="KW-1185">Reference proteome</keyword>
<dbReference type="OrthoDB" id="3823476at2"/>
<gene>
    <name evidence="2" type="ORF">EV653_1939</name>
</gene>
<dbReference type="Pfam" id="PF18029">
    <property type="entry name" value="Glyoxalase_6"/>
    <property type="match status" value="1"/>
</dbReference>
<name>A0A4R8CL79_9ACTN</name>
<accession>A0A4R8CL79</accession>
<feature type="domain" description="VOC" evidence="1">
    <location>
        <begin position="1"/>
        <end position="115"/>
    </location>
</feature>
<dbReference type="InterPro" id="IPR037523">
    <property type="entry name" value="VOC_core"/>
</dbReference>
<comment type="caution">
    <text evidence="2">The sequence shown here is derived from an EMBL/GenBank/DDBJ whole genome shotgun (WGS) entry which is preliminary data.</text>
</comment>
<sequence>MEIVVTLDCIDTEAQAGFWLDVLRPLGYRRAFDAPPYLSLTTPSSAPTLLLQRVPEVKQGKNRMHLDLGVEDLPAEVEKLEQLGARRLSNELTEHGFCWFVFADPEGNEFCVFVPPKTSGSAG</sequence>
<dbReference type="Proteomes" id="UP000295146">
    <property type="component" value="Unassembled WGS sequence"/>
</dbReference>
<evidence type="ECO:0000259" key="1">
    <source>
        <dbReference type="PROSITE" id="PS51819"/>
    </source>
</evidence>
<dbReference type="AlphaFoldDB" id="A0A4R8CL79"/>
<protein>
    <recommendedName>
        <fullName evidence="1">VOC domain-containing protein</fullName>
    </recommendedName>
</protein>
<dbReference type="PROSITE" id="PS51819">
    <property type="entry name" value="VOC"/>
    <property type="match status" value="1"/>
</dbReference>
<dbReference type="PANTHER" id="PTHR35908">
    <property type="entry name" value="HYPOTHETICAL FUSION PROTEIN"/>
    <property type="match status" value="1"/>
</dbReference>
<organism evidence="2 3">
    <name type="scientific">Kribbella pratensis</name>
    <dbReference type="NCBI Taxonomy" id="2512112"/>
    <lineage>
        <taxon>Bacteria</taxon>
        <taxon>Bacillati</taxon>
        <taxon>Actinomycetota</taxon>
        <taxon>Actinomycetes</taxon>
        <taxon>Propionibacteriales</taxon>
        <taxon>Kribbellaceae</taxon>
        <taxon>Kribbella</taxon>
    </lineage>
</organism>